<dbReference type="Pfam" id="PF18901">
    <property type="entry name" value="DUF5657"/>
    <property type="match status" value="1"/>
</dbReference>
<dbReference type="STRING" id="1797737.A2196_03850"/>
<dbReference type="Proteomes" id="UP000176751">
    <property type="component" value="Unassembled WGS sequence"/>
</dbReference>
<dbReference type="AlphaFoldDB" id="A0A1F5HD50"/>
<gene>
    <name evidence="2" type="ORF">A2196_03850</name>
</gene>
<name>A0A1F5HD50_9BACT</name>
<dbReference type="EMBL" id="MFCA01000021">
    <property type="protein sequence ID" value="OGE01996.1"/>
    <property type="molecule type" value="Genomic_DNA"/>
</dbReference>
<protein>
    <submittedName>
        <fullName evidence="2">Uncharacterized protein</fullName>
    </submittedName>
</protein>
<evidence type="ECO:0000313" key="3">
    <source>
        <dbReference type="Proteomes" id="UP000176751"/>
    </source>
</evidence>
<comment type="caution">
    <text evidence="2">The sequence shown here is derived from an EMBL/GenBank/DDBJ whole genome shotgun (WGS) entry which is preliminary data.</text>
</comment>
<organism evidence="2 3">
    <name type="scientific">Candidatus Curtissbacteria bacterium RIFOXYA1_FULL_41_14</name>
    <dbReference type="NCBI Taxonomy" id="1797737"/>
    <lineage>
        <taxon>Bacteria</taxon>
        <taxon>Candidatus Curtissiibacteriota</taxon>
    </lineage>
</organism>
<feature type="transmembrane region" description="Helical" evidence="1">
    <location>
        <begin position="58"/>
        <end position="77"/>
    </location>
</feature>
<reference evidence="2 3" key="1">
    <citation type="journal article" date="2016" name="Nat. Commun.">
        <title>Thousands of microbial genomes shed light on interconnected biogeochemical processes in an aquifer system.</title>
        <authorList>
            <person name="Anantharaman K."/>
            <person name="Brown C.T."/>
            <person name="Hug L.A."/>
            <person name="Sharon I."/>
            <person name="Castelle C.J."/>
            <person name="Probst A.J."/>
            <person name="Thomas B.C."/>
            <person name="Singh A."/>
            <person name="Wilkins M.J."/>
            <person name="Karaoz U."/>
            <person name="Brodie E.L."/>
            <person name="Williams K.H."/>
            <person name="Hubbard S.S."/>
            <person name="Banfield J.F."/>
        </authorList>
    </citation>
    <scope>NUCLEOTIDE SEQUENCE [LARGE SCALE GENOMIC DNA]</scope>
</reference>
<keyword evidence="1" id="KW-1133">Transmembrane helix</keyword>
<accession>A0A1F5HD50</accession>
<evidence type="ECO:0000256" key="1">
    <source>
        <dbReference type="SAM" id="Phobius"/>
    </source>
</evidence>
<dbReference type="InterPro" id="IPR043716">
    <property type="entry name" value="DUF5657"/>
</dbReference>
<keyword evidence="1" id="KW-0472">Membrane</keyword>
<proteinExistence type="predicted"/>
<keyword evidence="1" id="KW-0812">Transmembrane</keyword>
<feature type="transmembrane region" description="Helical" evidence="1">
    <location>
        <begin position="15"/>
        <end position="38"/>
    </location>
</feature>
<evidence type="ECO:0000313" key="2">
    <source>
        <dbReference type="EMBL" id="OGE01996.1"/>
    </source>
</evidence>
<sequence length="78" mass="8869">MYLEEGLFGFIEIDAVYITKAFLILFILFYAIFSLMIFRQIQIMAKTLPTSLSPWLKFIGIVQIGISLGLLFVVIGAF</sequence>